<dbReference type="EMBL" id="JBGBPQ010000023">
    <property type="protein sequence ID" value="KAL1500488.1"/>
    <property type="molecule type" value="Genomic_DNA"/>
</dbReference>
<reference evidence="3 4" key="1">
    <citation type="journal article" date="2024" name="Science">
        <title>Giant polyketide synthase enzymes in the biosynthesis of giant marine polyether toxins.</title>
        <authorList>
            <person name="Fallon T.R."/>
            <person name="Shende V.V."/>
            <person name="Wierzbicki I.H."/>
            <person name="Pendleton A.L."/>
            <person name="Watervoot N.F."/>
            <person name="Auber R.P."/>
            <person name="Gonzalez D.J."/>
            <person name="Wisecaver J.H."/>
            <person name="Moore B.S."/>
        </authorList>
    </citation>
    <scope>NUCLEOTIDE SEQUENCE [LARGE SCALE GENOMIC DNA]</scope>
    <source>
        <strain evidence="3 4">12B1</strain>
    </source>
</reference>
<comment type="caution">
    <text evidence="3">The sequence shown here is derived from an EMBL/GenBank/DDBJ whole genome shotgun (WGS) entry which is preliminary data.</text>
</comment>
<feature type="compositionally biased region" description="Low complexity" evidence="1">
    <location>
        <begin position="8"/>
        <end position="23"/>
    </location>
</feature>
<dbReference type="PANTHER" id="PTHR12419">
    <property type="entry name" value="OTU DOMAIN CONTAINING PROTEIN"/>
    <property type="match status" value="1"/>
</dbReference>
<feature type="region of interest" description="Disordered" evidence="1">
    <location>
        <begin position="1"/>
        <end position="131"/>
    </location>
</feature>
<dbReference type="InterPro" id="IPR050704">
    <property type="entry name" value="Peptidase_C85-like"/>
</dbReference>
<evidence type="ECO:0000313" key="4">
    <source>
        <dbReference type="Proteomes" id="UP001515480"/>
    </source>
</evidence>
<evidence type="ECO:0000313" key="3">
    <source>
        <dbReference type="EMBL" id="KAL1500488.1"/>
    </source>
</evidence>
<feature type="compositionally biased region" description="Polar residues" evidence="1">
    <location>
        <begin position="68"/>
        <end position="82"/>
    </location>
</feature>
<dbReference type="InterPro" id="IPR038765">
    <property type="entry name" value="Papain-like_cys_pep_sf"/>
</dbReference>
<dbReference type="GO" id="GO:0004843">
    <property type="term" value="F:cysteine-type deubiquitinase activity"/>
    <property type="evidence" value="ECO:0007669"/>
    <property type="project" value="TreeGrafter"/>
</dbReference>
<accession>A0AB34INE3</accession>
<feature type="domain" description="OTU" evidence="2">
    <location>
        <begin position="165"/>
        <end position="307"/>
    </location>
</feature>
<keyword evidence="4" id="KW-1185">Reference proteome</keyword>
<dbReference type="PROSITE" id="PS50802">
    <property type="entry name" value="OTU"/>
    <property type="match status" value="1"/>
</dbReference>
<dbReference type="Gene3D" id="3.90.70.80">
    <property type="match status" value="1"/>
</dbReference>
<feature type="compositionally biased region" description="Polar residues" evidence="1">
    <location>
        <begin position="94"/>
        <end position="104"/>
    </location>
</feature>
<dbReference type="AlphaFoldDB" id="A0AB34INE3"/>
<dbReference type="Proteomes" id="UP001515480">
    <property type="component" value="Unassembled WGS sequence"/>
</dbReference>
<dbReference type="GO" id="GO:0016579">
    <property type="term" value="P:protein deubiquitination"/>
    <property type="evidence" value="ECO:0007669"/>
    <property type="project" value="TreeGrafter"/>
</dbReference>
<sequence length="308" mass="34381">MPPRRHSSPSPTRTASPTRQRSPGRQASPGRRVTRTVSDLIMSATGMFSRSTSRHKSPSSGRSEHNLSRQLSSLIDPVQKSSRAQDIHEVRAQRSASLRASEGTSARRGSRVALQPMQQLPERGSPTRMSRVGSTMRNQIVQSLGDASKLAPVGDLSKRLDALGMQMQEMEGDGNCQFRAVAFNLFESQSHHTVVRQTACAHMQKNSDFFGIFFDGESEFNKYLCDMRRNRTWGDELTLRAIVEAYCCEAHVITSESANWYLVYSPETTEIDEATVACPKGWNPPRFGKQIFLSYISPIHYNAIVARA</sequence>
<evidence type="ECO:0000259" key="2">
    <source>
        <dbReference type="PROSITE" id="PS50802"/>
    </source>
</evidence>
<evidence type="ECO:0000256" key="1">
    <source>
        <dbReference type="SAM" id="MobiDB-lite"/>
    </source>
</evidence>
<dbReference type="PANTHER" id="PTHR12419:SF11">
    <property type="entry name" value="OTU DOMAIN-CONTAINING PROTEIN DDB_G0284757"/>
    <property type="match status" value="1"/>
</dbReference>
<dbReference type="SUPFAM" id="SSF54001">
    <property type="entry name" value="Cysteine proteinases"/>
    <property type="match status" value="1"/>
</dbReference>
<organism evidence="3 4">
    <name type="scientific">Prymnesium parvum</name>
    <name type="common">Toxic golden alga</name>
    <dbReference type="NCBI Taxonomy" id="97485"/>
    <lineage>
        <taxon>Eukaryota</taxon>
        <taxon>Haptista</taxon>
        <taxon>Haptophyta</taxon>
        <taxon>Prymnesiophyceae</taxon>
        <taxon>Prymnesiales</taxon>
        <taxon>Prymnesiaceae</taxon>
        <taxon>Prymnesium</taxon>
    </lineage>
</organism>
<name>A0AB34INE3_PRYPA</name>
<proteinExistence type="predicted"/>
<gene>
    <name evidence="3" type="ORF">AB1Y20_013145</name>
</gene>
<feature type="compositionally biased region" description="Basic and acidic residues" evidence="1">
    <location>
        <begin position="83"/>
        <end position="92"/>
    </location>
</feature>
<dbReference type="Pfam" id="PF02338">
    <property type="entry name" value="OTU"/>
    <property type="match status" value="1"/>
</dbReference>
<protein>
    <recommendedName>
        <fullName evidence="2">OTU domain-containing protein</fullName>
    </recommendedName>
</protein>
<dbReference type="InterPro" id="IPR003323">
    <property type="entry name" value="OTU_dom"/>
</dbReference>
<dbReference type="CDD" id="cd22751">
    <property type="entry name" value="OTU_plant_OTU9-like"/>
    <property type="match status" value="1"/>
</dbReference>